<protein>
    <submittedName>
        <fullName evidence="7">GNAT family N-acetyltransferase</fullName>
        <ecNumber evidence="7">2.3.1.-</ecNumber>
    </submittedName>
</protein>
<dbReference type="InterPro" id="IPR016181">
    <property type="entry name" value="Acyl_CoA_acyltransferase"/>
</dbReference>
<dbReference type="InterPro" id="IPR011761">
    <property type="entry name" value="ATP-grasp"/>
</dbReference>
<dbReference type="PANTHER" id="PTHR43334:SF1">
    <property type="entry name" value="3-HYDROXYPROPIONATE--COA LIGASE [ADP-FORMING]"/>
    <property type="match status" value="1"/>
</dbReference>
<dbReference type="Pfam" id="PF13607">
    <property type="entry name" value="Succ_CoA_lig"/>
    <property type="match status" value="1"/>
</dbReference>
<keyword evidence="7" id="KW-0808">Transferase</keyword>
<dbReference type="Proteomes" id="UP001204621">
    <property type="component" value="Unassembled WGS sequence"/>
</dbReference>
<dbReference type="EC" id="2.3.1.-" evidence="7"/>
<dbReference type="SUPFAM" id="SSF56059">
    <property type="entry name" value="Glutathione synthetase ATP-binding domain-like"/>
    <property type="match status" value="1"/>
</dbReference>
<dbReference type="Pfam" id="PF13380">
    <property type="entry name" value="CoA_binding_2"/>
    <property type="match status" value="1"/>
</dbReference>
<evidence type="ECO:0000256" key="2">
    <source>
        <dbReference type="ARBA" id="ARBA00022741"/>
    </source>
</evidence>
<dbReference type="PANTHER" id="PTHR43334">
    <property type="entry name" value="ACETATE--COA LIGASE [ADP-FORMING]"/>
    <property type="match status" value="1"/>
</dbReference>
<dbReference type="Pfam" id="PF13549">
    <property type="entry name" value="ATP-grasp_5"/>
    <property type="match status" value="1"/>
</dbReference>
<dbReference type="EMBL" id="JANUGU010000007">
    <property type="protein sequence ID" value="MCS0660114.1"/>
    <property type="molecule type" value="Genomic_DNA"/>
</dbReference>
<dbReference type="InterPro" id="IPR000182">
    <property type="entry name" value="GNAT_dom"/>
</dbReference>
<evidence type="ECO:0000313" key="7">
    <source>
        <dbReference type="EMBL" id="MCS0660114.1"/>
    </source>
</evidence>
<dbReference type="InterPro" id="IPR013815">
    <property type="entry name" value="ATP_grasp_subdomain_1"/>
</dbReference>
<dbReference type="InterPro" id="IPR043938">
    <property type="entry name" value="Ligase_CoA_dom"/>
</dbReference>
<dbReference type="Gene3D" id="3.40.630.30">
    <property type="match status" value="1"/>
</dbReference>
<dbReference type="InterPro" id="IPR051538">
    <property type="entry name" value="Acyl-CoA_Synth/Transferase"/>
</dbReference>
<keyword evidence="2 4" id="KW-0547">Nucleotide-binding</keyword>
<dbReference type="SUPFAM" id="SSF51735">
    <property type="entry name" value="NAD(P)-binding Rossmann-fold domains"/>
    <property type="match status" value="1"/>
</dbReference>
<dbReference type="PROSITE" id="PS51186">
    <property type="entry name" value="GNAT"/>
    <property type="match status" value="1"/>
</dbReference>
<evidence type="ECO:0000256" key="3">
    <source>
        <dbReference type="ARBA" id="ARBA00022840"/>
    </source>
</evidence>
<dbReference type="RefSeq" id="WP_258813304.1">
    <property type="nucleotide sequence ID" value="NZ_JANUGU010000007.1"/>
</dbReference>
<dbReference type="Pfam" id="PF00583">
    <property type="entry name" value="Acetyltransf_1"/>
    <property type="match status" value="1"/>
</dbReference>
<reference evidence="7 8" key="1">
    <citation type="submission" date="2022-08" db="EMBL/GenBank/DDBJ databases">
        <title>Reclassification of Massilia species as members of the genera Telluria, Duganella, Pseudoduganella, Mokoshia gen. nov. and Zemynaea gen. nov. using orthogonal and non-orthogonal genome-based approaches.</title>
        <authorList>
            <person name="Bowman J.P."/>
        </authorList>
    </citation>
    <scope>NUCLEOTIDE SEQUENCE [LARGE SCALE GENOMIC DNA]</scope>
    <source>
        <strain evidence="7 8">JCM 31606</strain>
    </source>
</reference>
<dbReference type="SMART" id="SM00881">
    <property type="entry name" value="CoA_binding"/>
    <property type="match status" value="1"/>
</dbReference>
<dbReference type="Pfam" id="PF19045">
    <property type="entry name" value="Ligase_CoA_2"/>
    <property type="match status" value="1"/>
</dbReference>
<name>A0ABT2D1K1_9BURK</name>
<dbReference type="InterPro" id="IPR036291">
    <property type="entry name" value="NAD(P)-bd_dom_sf"/>
</dbReference>
<keyword evidence="7" id="KW-0012">Acyltransferase</keyword>
<dbReference type="SUPFAM" id="SSF55729">
    <property type="entry name" value="Acyl-CoA N-acyltransferases (Nat)"/>
    <property type="match status" value="1"/>
</dbReference>
<dbReference type="Gene3D" id="3.30.1490.20">
    <property type="entry name" value="ATP-grasp fold, A domain"/>
    <property type="match status" value="1"/>
</dbReference>
<dbReference type="PROSITE" id="PS50975">
    <property type="entry name" value="ATP_GRASP"/>
    <property type="match status" value="1"/>
</dbReference>
<evidence type="ECO:0000256" key="1">
    <source>
        <dbReference type="ARBA" id="ARBA00022598"/>
    </source>
</evidence>
<keyword evidence="3 4" id="KW-0067">ATP-binding</keyword>
<organism evidence="7 8">
    <name type="scientific">Massilia terrae</name>
    <dbReference type="NCBI Taxonomy" id="1811224"/>
    <lineage>
        <taxon>Bacteria</taxon>
        <taxon>Pseudomonadati</taxon>
        <taxon>Pseudomonadota</taxon>
        <taxon>Betaproteobacteria</taxon>
        <taxon>Burkholderiales</taxon>
        <taxon>Oxalobacteraceae</taxon>
        <taxon>Telluria group</taxon>
        <taxon>Massilia</taxon>
    </lineage>
</organism>
<keyword evidence="1" id="KW-0436">Ligase</keyword>
<feature type="domain" description="N-acetyltransferase" evidence="6">
    <location>
        <begin position="737"/>
        <end position="890"/>
    </location>
</feature>
<dbReference type="Gene3D" id="3.40.50.261">
    <property type="entry name" value="Succinyl-CoA synthetase domains"/>
    <property type="match status" value="2"/>
</dbReference>
<dbReference type="InterPro" id="IPR003781">
    <property type="entry name" value="CoA-bd"/>
</dbReference>
<comment type="caution">
    <text evidence="7">The sequence shown here is derived from an EMBL/GenBank/DDBJ whole genome shotgun (WGS) entry which is preliminary data.</text>
</comment>
<evidence type="ECO:0000256" key="4">
    <source>
        <dbReference type="PROSITE-ProRule" id="PRU00409"/>
    </source>
</evidence>
<evidence type="ECO:0000259" key="6">
    <source>
        <dbReference type="PROSITE" id="PS51186"/>
    </source>
</evidence>
<sequence length="890" mass="93942">MSIRNLEHLFHPHSLAIIGASERPGSVGATVLRNVLASPFRGPVYPVNPKYTSLAGRAAYASVAALPQAPELAVICTPAATVPGIIRELGERGTRAAVVLSAGLRAAAPGGAGTLQQAMLDAAKPFLLRILGPNCVGLLVPGIGLNASFAHTDALPGQLAFVSQSGALVTAVLDWAKSRGIGFSKFISLGDSADVDFGDALDYLARDPHTRAILLYMEDVRHARKFMSAARAAARSKPTLVIKSGRVPEGARAAASHTGALAGADEVYAAAIRRAGMLRVLSTQAMFAAVETLARSHPLSGERLAILTNGGGPGVMATDALVCAHGALATLAPDTLGALDRLLPAGWSRGNPVDIIGDASAERYRQALEILLQDQGIDAVLVIHAPVAVVASTDIARTIVELAAKHERKLLTCWLGGDTLAVARHMCDVACVPTFDTPEAAVDAFLQLVRYRRNQELLMQAPPAGRHDGRPDWAAIRARVREVIGQGRTMLSEPEAKEVLAACGIPVAATRVAANVDDAVRAASAIGYPVVLKILSPELSHKSDVGGVALGLESAEAVRSSADAMLARVAQLRPDARLQGFSVQAMVRQPGAVELIVGVASDPVFGPVILFGQGGTAVEVNPDKALALPPLNMVLARDLVRRTRVSRVLAGYRDHPPADLDAICTVLVQVAELVAAVPEIAELDINPLLAGPAGCIALDARIGIAAVDPSAGAFDRLAILPYPEEWERSLRWRGQDLLVRPIRPEDGAAHLAFFDAMSKEDVHMRVFGGLRQLRPSQLARLTQIDYDREMAFIATRPGGAETMAVARMGADPDMVSAEFALTVRSDLKGQGLGRLLMGILIDYCRQRGIAEIVGEALSENTAMLALARSLGFHLTHEHAEGVVHLRLPLR</sequence>
<dbReference type="InterPro" id="IPR032875">
    <property type="entry name" value="Succ_CoA_lig_flav_dom"/>
</dbReference>
<dbReference type="Gene3D" id="3.40.50.720">
    <property type="entry name" value="NAD(P)-binding Rossmann-like Domain"/>
    <property type="match status" value="1"/>
</dbReference>
<dbReference type="GO" id="GO:0016746">
    <property type="term" value="F:acyltransferase activity"/>
    <property type="evidence" value="ECO:0007669"/>
    <property type="project" value="UniProtKB-KW"/>
</dbReference>
<accession>A0ABT2D1K1</accession>
<proteinExistence type="predicted"/>
<dbReference type="SUPFAM" id="SSF52210">
    <property type="entry name" value="Succinyl-CoA synthetase domains"/>
    <property type="match status" value="2"/>
</dbReference>
<feature type="domain" description="ATP-grasp" evidence="5">
    <location>
        <begin position="497"/>
        <end position="533"/>
    </location>
</feature>
<dbReference type="InterPro" id="IPR016102">
    <property type="entry name" value="Succinyl-CoA_synth-like"/>
</dbReference>
<evidence type="ECO:0000259" key="5">
    <source>
        <dbReference type="PROSITE" id="PS50975"/>
    </source>
</evidence>
<gene>
    <name evidence="7" type="ORF">NX778_18745</name>
</gene>
<dbReference type="Gene3D" id="3.30.470.20">
    <property type="entry name" value="ATP-grasp fold, B domain"/>
    <property type="match status" value="1"/>
</dbReference>
<keyword evidence="8" id="KW-1185">Reference proteome</keyword>
<evidence type="ECO:0000313" key="8">
    <source>
        <dbReference type="Proteomes" id="UP001204621"/>
    </source>
</evidence>